<dbReference type="EMBL" id="JAAQTL010000001">
    <property type="protein sequence ID" value="NID13908.1"/>
    <property type="molecule type" value="Genomic_DNA"/>
</dbReference>
<comment type="caution">
    <text evidence="3">The sequence shown here is derived from an EMBL/GenBank/DDBJ whole genome shotgun (WGS) entry which is preliminary data.</text>
</comment>
<feature type="chain" id="PRO_5031280485" evidence="1">
    <location>
        <begin position="16"/>
        <end position="310"/>
    </location>
</feature>
<keyword evidence="1" id="KW-0732">Signal</keyword>
<dbReference type="InterPro" id="IPR036866">
    <property type="entry name" value="RibonucZ/Hydroxyglut_hydro"/>
</dbReference>
<evidence type="ECO:0000259" key="2">
    <source>
        <dbReference type="SMART" id="SM00849"/>
    </source>
</evidence>
<dbReference type="PANTHER" id="PTHR46018">
    <property type="entry name" value="ZINC PHOSPHODIESTERASE ELAC PROTEIN 1"/>
    <property type="match status" value="1"/>
</dbReference>
<reference evidence="3 4" key="1">
    <citation type="journal article" date="2006" name="Int. J. Syst. Evol. Microbiol.">
        <title>Dyella yeojuensis sp. nov., isolated from greenhouse soil in Korea.</title>
        <authorList>
            <person name="Kim B.Y."/>
            <person name="Weon H.Y."/>
            <person name="Lee K.H."/>
            <person name="Seok S.J."/>
            <person name="Kwon S.W."/>
            <person name="Go S.J."/>
            <person name="Stackebrandt E."/>
        </authorList>
    </citation>
    <scope>NUCLEOTIDE SEQUENCE [LARGE SCALE GENOMIC DNA]</scope>
    <source>
        <strain evidence="3 4">DSM 17673</strain>
    </source>
</reference>
<feature type="domain" description="Metallo-beta-lactamase" evidence="2">
    <location>
        <begin position="47"/>
        <end position="273"/>
    </location>
</feature>
<name>A0A7X5TNK7_9GAMM</name>
<dbReference type="Proteomes" id="UP000518878">
    <property type="component" value="Unassembled WGS sequence"/>
</dbReference>
<dbReference type="Gene3D" id="3.60.15.10">
    <property type="entry name" value="Ribonuclease Z/Hydroxyacylglutathione hydrolase-like"/>
    <property type="match status" value="1"/>
</dbReference>
<sequence length="310" mass="32577">MGLALFATLPAFALAAPKPAAPLRCPSDPVTVQVLGSSGPIAEGIGAAASYLVRIDGVPRLLIDAGPGSFLRFGEAGATVATLDGIALSHLHADHTVDLPGILNMGAFEELGPRLLLIGPNGAGRFPGTTDFVRGLVSRDHGAWRYLAGYLDGEEGSTQLDIREVKADKQDDPPKRFAIGSDIFLTAMPVHHGDAPSLGFLVEAKGKTAVFAGDQNDESEAFASRLAGKKPDLMIVHHVIPEGPGQPIGLHRSPTSLGELAGEVAPRRLVLAHNMKRSLDRLNEGIAAIRVHYKGPLVVAHDLDCYGLGR</sequence>
<dbReference type="Pfam" id="PF00753">
    <property type="entry name" value="Lactamase_B"/>
    <property type="match status" value="1"/>
</dbReference>
<dbReference type="SUPFAM" id="SSF56281">
    <property type="entry name" value="Metallo-hydrolase/oxidoreductase"/>
    <property type="match status" value="1"/>
</dbReference>
<evidence type="ECO:0000256" key="1">
    <source>
        <dbReference type="SAM" id="SignalP"/>
    </source>
</evidence>
<gene>
    <name evidence="3" type="ORF">HBF32_00290</name>
</gene>
<accession>A0A7X5TNK7</accession>
<evidence type="ECO:0000313" key="3">
    <source>
        <dbReference type="EMBL" id="NID13908.1"/>
    </source>
</evidence>
<proteinExistence type="predicted"/>
<keyword evidence="3" id="KW-0378">Hydrolase</keyword>
<organism evidence="3 4">
    <name type="scientific">Luteibacter yeojuensis</name>
    <dbReference type="NCBI Taxonomy" id="345309"/>
    <lineage>
        <taxon>Bacteria</taxon>
        <taxon>Pseudomonadati</taxon>
        <taxon>Pseudomonadota</taxon>
        <taxon>Gammaproteobacteria</taxon>
        <taxon>Lysobacterales</taxon>
        <taxon>Rhodanobacteraceae</taxon>
        <taxon>Luteibacter</taxon>
    </lineage>
</organism>
<dbReference type="InterPro" id="IPR001279">
    <property type="entry name" value="Metallo-B-lactamas"/>
</dbReference>
<feature type="signal peptide" evidence="1">
    <location>
        <begin position="1"/>
        <end position="15"/>
    </location>
</feature>
<dbReference type="GO" id="GO:0042781">
    <property type="term" value="F:3'-tRNA processing endoribonuclease activity"/>
    <property type="evidence" value="ECO:0007669"/>
    <property type="project" value="TreeGrafter"/>
</dbReference>
<dbReference type="SMART" id="SM00849">
    <property type="entry name" value="Lactamase_B"/>
    <property type="match status" value="1"/>
</dbReference>
<dbReference type="AlphaFoldDB" id="A0A7X5TNK7"/>
<protein>
    <submittedName>
        <fullName evidence="3">MBL fold metallo-hydrolase</fullName>
    </submittedName>
</protein>
<evidence type="ECO:0000313" key="4">
    <source>
        <dbReference type="Proteomes" id="UP000518878"/>
    </source>
</evidence>
<dbReference type="RefSeq" id="WP_166697652.1">
    <property type="nucleotide sequence ID" value="NZ_JAAQTL010000001.1"/>
</dbReference>
<keyword evidence="4" id="KW-1185">Reference proteome</keyword>
<dbReference type="PANTHER" id="PTHR46018:SF2">
    <property type="entry name" value="ZINC PHOSPHODIESTERASE ELAC PROTEIN 1"/>
    <property type="match status" value="1"/>
</dbReference>